<proteinExistence type="predicted"/>
<dbReference type="Proteomes" id="UP000646548">
    <property type="component" value="Unassembled WGS sequence"/>
</dbReference>
<evidence type="ECO:0000313" key="2">
    <source>
        <dbReference type="Proteomes" id="UP000646548"/>
    </source>
</evidence>
<gene>
    <name evidence="1" type="ORF">FQA47_014114</name>
</gene>
<comment type="caution">
    <text evidence="1">The sequence shown here is derived from an EMBL/GenBank/DDBJ whole genome shotgun (WGS) entry which is preliminary data.</text>
</comment>
<protein>
    <submittedName>
        <fullName evidence="1">Uncharacterized protein</fullName>
    </submittedName>
</protein>
<accession>A0A834BZ99</accession>
<dbReference type="AlphaFoldDB" id="A0A834BZ99"/>
<name>A0A834BZ99_ORYME</name>
<sequence length="106" mass="12010">MQTRKCLDKCNVNGQHRGLVWRFKEQSLMLRKASSQCLNKWSKQNTRLQSVNVGLWMASARNPTPTCSQQDAPSDQEEEIHLLKESHTSQVCSSCVVQVTVHGVVQ</sequence>
<organism evidence="1 2">
    <name type="scientific">Oryzias melastigma</name>
    <name type="common">Marine medaka</name>
    <dbReference type="NCBI Taxonomy" id="30732"/>
    <lineage>
        <taxon>Eukaryota</taxon>
        <taxon>Metazoa</taxon>
        <taxon>Chordata</taxon>
        <taxon>Craniata</taxon>
        <taxon>Vertebrata</taxon>
        <taxon>Euteleostomi</taxon>
        <taxon>Actinopterygii</taxon>
        <taxon>Neopterygii</taxon>
        <taxon>Teleostei</taxon>
        <taxon>Neoteleostei</taxon>
        <taxon>Acanthomorphata</taxon>
        <taxon>Ovalentaria</taxon>
        <taxon>Atherinomorphae</taxon>
        <taxon>Beloniformes</taxon>
        <taxon>Adrianichthyidae</taxon>
        <taxon>Oryziinae</taxon>
        <taxon>Oryzias</taxon>
    </lineage>
</organism>
<evidence type="ECO:0000313" key="1">
    <source>
        <dbReference type="EMBL" id="KAF6718344.1"/>
    </source>
</evidence>
<dbReference type="EMBL" id="WKFB01000742">
    <property type="protein sequence ID" value="KAF6718344.1"/>
    <property type="molecule type" value="Genomic_DNA"/>
</dbReference>
<reference evidence="1" key="1">
    <citation type="journal article" name="BMC Genomics">
        <title>Long-read sequencing and de novo genome assembly of marine medaka (Oryzias melastigma).</title>
        <authorList>
            <person name="Liang P."/>
            <person name="Saqib H.S.A."/>
            <person name="Ni X."/>
            <person name="Shen Y."/>
        </authorList>
    </citation>
    <scope>NUCLEOTIDE SEQUENCE</scope>
    <source>
        <strain evidence="1">Bigg-433</strain>
    </source>
</reference>